<dbReference type="PROSITE" id="PS00216">
    <property type="entry name" value="SUGAR_TRANSPORT_1"/>
    <property type="match status" value="1"/>
</dbReference>
<feature type="transmembrane region" description="Helical" evidence="5">
    <location>
        <begin position="88"/>
        <end position="107"/>
    </location>
</feature>
<feature type="transmembrane region" description="Helical" evidence="5">
    <location>
        <begin position="351"/>
        <end position="373"/>
    </location>
</feature>
<evidence type="ECO:0000256" key="5">
    <source>
        <dbReference type="SAM" id="Phobius"/>
    </source>
</evidence>
<accession>A0ABQ4TSX1</accession>
<dbReference type="InterPro" id="IPR011701">
    <property type="entry name" value="MFS"/>
</dbReference>
<feature type="transmembrane region" description="Helical" evidence="5">
    <location>
        <begin position="53"/>
        <end position="76"/>
    </location>
</feature>
<proteinExistence type="predicted"/>
<protein>
    <submittedName>
        <fullName evidence="7">MFS-type transporter</fullName>
    </submittedName>
</protein>
<dbReference type="SUPFAM" id="SSF103473">
    <property type="entry name" value="MFS general substrate transporter"/>
    <property type="match status" value="1"/>
</dbReference>
<feature type="transmembrane region" description="Helical" evidence="5">
    <location>
        <begin position="379"/>
        <end position="400"/>
    </location>
</feature>
<reference evidence="7" key="1">
    <citation type="journal article" date="2021" name="Front. Microbiol.">
        <title>Comprehensive Comparative Genomics and Phenotyping of Methylobacterium Species.</title>
        <authorList>
            <person name="Alessa O."/>
            <person name="Ogura Y."/>
            <person name="Fujitani Y."/>
            <person name="Takami H."/>
            <person name="Hayashi T."/>
            <person name="Sahin N."/>
            <person name="Tani A."/>
        </authorList>
    </citation>
    <scope>NUCLEOTIDE SEQUENCE</scope>
    <source>
        <strain evidence="7">DSM 23674</strain>
    </source>
</reference>
<evidence type="ECO:0000313" key="7">
    <source>
        <dbReference type="EMBL" id="GJE57726.1"/>
    </source>
</evidence>
<reference evidence="7" key="2">
    <citation type="submission" date="2021-08" db="EMBL/GenBank/DDBJ databases">
        <authorList>
            <person name="Tani A."/>
            <person name="Ola A."/>
            <person name="Ogura Y."/>
            <person name="Katsura K."/>
            <person name="Hayashi T."/>
        </authorList>
    </citation>
    <scope>NUCLEOTIDE SEQUENCE</scope>
    <source>
        <strain evidence="7">DSM 23674</strain>
    </source>
</reference>
<keyword evidence="4 5" id="KW-0472">Membrane</keyword>
<evidence type="ECO:0000256" key="1">
    <source>
        <dbReference type="ARBA" id="ARBA00004141"/>
    </source>
</evidence>
<keyword evidence="3 5" id="KW-1133">Transmembrane helix</keyword>
<dbReference type="Gene3D" id="1.20.1250.20">
    <property type="entry name" value="MFS general substrate transporter like domains"/>
    <property type="match status" value="2"/>
</dbReference>
<dbReference type="InterPro" id="IPR020846">
    <property type="entry name" value="MFS_dom"/>
</dbReference>
<feature type="transmembrane region" description="Helical" evidence="5">
    <location>
        <begin position="295"/>
        <end position="312"/>
    </location>
</feature>
<dbReference type="Pfam" id="PF07690">
    <property type="entry name" value="MFS_1"/>
    <property type="match status" value="2"/>
</dbReference>
<comment type="caution">
    <text evidence="7">The sequence shown here is derived from an EMBL/GenBank/DDBJ whole genome shotgun (WGS) entry which is preliminary data.</text>
</comment>
<sequence>MSGNAERLGPANGAGEARDLHPRKFDLLNLTLVDVNGGLRPYLNVFLLVHREWSATTVGLVTTIAGLIGVGLQAPLGAVIDRARDKRMAIVAALLAASVGAAVIAIWPQFWPVLVAFTVLTAAGSSFTPTIAGLTLGIFPKARLSRRMGRNSAWYRGGNVCIAVLIALVGYGFPDRAVFFLVPALSLLAAAAVLSIPRDIVGQEIAEEVKPKAKGGSALKVLLANRPLLIFAASIFLFQLANGPMASLVAQKISLAHEDWSAAITSTTIIAAQVVMLPMAILVGRLADGWGRKPIILFAFAMLPVRALLYTVSDDAIWLFAVQSLEGVSTGLYSAIKPLMIADFMEDKSRYNLASGAIATVQGVAIALSNVLAGSIVDLSGFTAAFLVSSAIGTAAALLLTRMPEPSGVKA</sequence>
<comment type="subcellular location">
    <subcellularLocation>
        <location evidence="1">Membrane</location>
        <topology evidence="1">Multi-pass membrane protein</topology>
    </subcellularLocation>
</comment>
<evidence type="ECO:0000313" key="8">
    <source>
        <dbReference type="Proteomes" id="UP001055101"/>
    </source>
</evidence>
<dbReference type="EMBL" id="BPRA01000028">
    <property type="protein sequence ID" value="GJE57726.1"/>
    <property type="molecule type" value="Genomic_DNA"/>
</dbReference>
<dbReference type="PANTHER" id="PTHR23539">
    <property type="entry name" value="MFS TRANSPORTER"/>
    <property type="match status" value="1"/>
</dbReference>
<dbReference type="InterPro" id="IPR005829">
    <property type="entry name" value="Sugar_transporter_CS"/>
</dbReference>
<gene>
    <name evidence="7" type="ORF">EKPJFOCH_4244</name>
</gene>
<keyword evidence="2 5" id="KW-0812">Transmembrane</keyword>
<dbReference type="RefSeq" id="WP_238232843.1">
    <property type="nucleotide sequence ID" value="NZ_BPRA01000028.1"/>
</dbReference>
<keyword evidence="8" id="KW-1185">Reference proteome</keyword>
<feature type="transmembrane region" description="Helical" evidence="5">
    <location>
        <begin position="113"/>
        <end position="140"/>
    </location>
</feature>
<name>A0ABQ4TSX1_9HYPH</name>
<dbReference type="PROSITE" id="PS50850">
    <property type="entry name" value="MFS"/>
    <property type="match status" value="1"/>
</dbReference>
<dbReference type="Proteomes" id="UP001055101">
    <property type="component" value="Unassembled WGS sequence"/>
</dbReference>
<dbReference type="InterPro" id="IPR036259">
    <property type="entry name" value="MFS_trans_sf"/>
</dbReference>
<feature type="transmembrane region" description="Helical" evidence="5">
    <location>
        <begin position="177"/>
        <end position="197"/>
    </location>
</feature>
<feature type="domain" description="Major facilitator superfamily (MFS) profile" evidence="6">
    <location>
        <begin position="220"/>
        <end position="411"/>
    </location>
</feature>
<evidence type="ECO:0000256" key="3">
    <source>
        <dbReference type="ARBA" id="ARBA00022989"/>
    </source>
</evidence>
<organism evidence="7 8">
    <name type="scientific">Methylobacterium thuringiense</name>
    <dbReference type="NCBI Taxonomy" id="1003091"/>
    <lineage>
        <taxon>Bacteria</taxon>
        <taxon>Pseudomonadati</taxon>
        <taxon>Pseudomonadota</taxon>
        <taxon>Alphaproteobacteria</taxon>
        <taxon>Hyphomicrobiales</taxon>
        <taxon>Methylobacteriaceae</taxon>
        <taxon>Methylobacterium</taxon>
    </lineage>
</organism>
<feature type="transmembrane region" description="Helical" evidence="5">
    <location>
        <begin position="218"/>
        <end position="240"/>
    </location>
</feature>
<evidence type="ECO:0000259" key="6">
    <source>
        <dbReference type="PROSITE" id="PS50850"/>
    </source>
</evidence>
<feature type="transmembrane region" description="Helical" evidence="5">
    <location>
        <begin position="260"/>
        <end position="283"/>
    </location>
</feature>
<evidence type="ECO:0000256" key="4">
    <source>
        <dbReference type="ARBA" id="ARBA00023136"/>
    </source>
</evidence>
<feature type="transmembrane region" description="Helical" evidence="5">
    <location>
        <begin position="152"/>
        <end position="171"/>
    </location>
</feature>
<dbReference type="PANTHER" id="PTHR23539:SF1">
    <property type="entry name" value="MAJOR FACILITATOR SUPERFAMILY (MFS) PROFILE DOMAIN-CONTAINING PROTEIN"/>
    <property type="match status" value="1"/>
</dbReference>
<evidence type="ECO:0000256" key="2">
    <source>
        <dbReference type="ARBA" id="ARBA00022692"/>
    </source>
</evidence>